<evidence type="ECO:0000259" key="10">
    <source>
        <dbReference type="PROSITE" id="PS50089"/>
    </source>
</evidence>
<proteinExistence type="predicted"/>
<comment type="caution">
    <text evidence="11">The sequence shown here is derived from an EMBL/GenBank/DDBJ whole genome shotgun (WGS) entry which is preliminary data.</text>
</comment>
<keyword evidence="6 9" id="KW-1133">Transmembrane helix</keyword>
<comment type="subcellular location">
    <subcellularLocation>
        <location evidence="1">Membrane</location>
    </subcellularLocation>
</comment>
<dbReference type="FunFam" id="3.30.40.10:FF:000009">
    <property type="entry name" value="E3 ubiquitin-protein ligase RNF130"/>
    <property type="match status" value="1"/>
</dbReference>
<dbReference type="PANTHER" id="PTHR46539">
    <property type="entry name" value="E3 UBIQUITIN-PROTEIN LIGASE ATL42"/>
    <property type="match status" value="1"/>
</dbReference>
<keyword evidence="7 9" id="KW-0472">Membrane</keyword>
<gene>
    <name evidence="11" type="ORF">CAMP_LOCUS8343</name>
</gene>
<feature type="transmembrane region" description="Helical" evidence="9">
    <location>
        <begin position="155"/>
        <end position="178"/>
    </location>
</feature>
<dbReference type="GO" id="GO:0016020">
    <property type="term" value="C:membrane"/>
    <property type="evidence" value="ECO:0007669"/>
    <property type="project" value="UniProtKB-SubCell"/>
</dbReference>
<dbReference type="OrthoDB" id="5357315at2759"/>
<evidence type="ECO:0000313" key="11">
    <source>
        <dbReference type="EMBL" id="CAI5445706.1"/>
    </source>
</evidence>
<dbReference type="CDD" id="cd16668">
    <property type="entry name" value="RING-H2_RNF130-like"/>
    <property type="match status" value="1"/>
</dbReference>
<evidence type="ECO:0000256" key="2">
    <source>
        <dbReference type="ARBA" id="ARBA00022692"/>
    </source>
</evidence>
<dbReference type="Proteomes" id="UP001152747">
    <property type="component" value="Unassembled WGS sequence"/>
</dbReference>
<keyword evidence="3" id="KW-0479">Metal-binding</keyword>
<evidence type="ECO:0000256" key="3">
    <source>
        <dbReference type="ARBA" id="ARBA00022723"/>
    </source>
</evidence>
<dbReference type="Pfam" id="PF13639">
    <property type="entry name" value="zf-RING_2"/>
    <property type="match status" value="1"/>
</dbReference>
<organism evidence="11 12">
    <name type="scientific">Caenorhabditis angaria</name>
    <dbReference type="NCBI Taxonomy" id="860376"/>
    <lineage>
        <taxon>Eukaryota</taxon>
        <taxon>Metazoa</taxon>
        <taxon>Ecdysozoa</taxon>
        <taxon>Nematoda</taxon>
        <taxon>Chromadorea</taxon>
        <taxon>Rhabditida</taxon>
        <taxon>Rhabditina</taxon>
        <taxon>Rhabditomorpha</taxon>
        <taxon>Rhabditoidea</taxon>
        <taxon>Rhabditidae</taxon>
        <taxon>Peloderinae</taxon>
        <taxon>Caenorhabditis</taxon>
    </lineage>
</organism>
<evidence type="ECO:0000313" key="12">
    <source>
        <dbReference type="Proteomes" id="UP001152747"/>
    </source>
</evidence>
<evidence type="ECO:0000256" key="9">
    <source>
        <dbReference type="SAM" id="Phobius"/>
    </source>
</evidence>
<dbReference type="GO" id="GO:0008270">
    <property type="term" value="F:zinc ion binding"/>
    <property type="evidence" value="ECO:0007669"/>
    <property type="project" value="UniProtKB-KW"/>
</dbReference>
<sequence>MWSGGNGIFVFLFINIYVKIIFAIYLKCPTENLRQLTGNLVGIMSSAATYSRYDQDFCSYAESPGKGHFYCVDCFKECPEKSIGGYSNFLLVLTKPLDNMNQENQLGKSLTIFTLDSRSTDIQASCNISQSTDIGKQNEGDSGGDALRSFSKTSVLFVSISFIILMVISLAWLVFYYVQRFRYAHAKDRLQRRLFNAARKALGRIALRTIQKNDEELQIDCAVCLDPYQVNDIVRILPCRHIYHKSCIDPWLLEHRTCPMCKSDILKHFGYHYTDNPNMRNPEEGVQQTGQTQGETGQVVTEIVSPEGTSESSGSAGFSFDHSEHIETFAFTPSVPPQLVLNASNAKSFVMPMSGRIGSAGNGASSREHIQPTSYSARGHNRNETPSRIIRTAVGTATTNGLPVITGHNTPNIPTGPQIVNLVQVKSRAASVTRAATIRKESIPQPTPIDVVIERPTTSTNTQTV</sequence>
<dbReference type="EMBL" id="CANHGI010000003">
    <property type="protein sequence ID" value="CAI5445706.1"/>
    <property type="molecule type" value="Genomic_DNA"/>
</dbReference>
<evidence type="ECO:0000256" key="5">
    <source>
        <dbReference type="ARBA" id="ARBA00022833"/>
    </source>
</evidence>
<feature type="transmembrane region" description="Helical" evidence="9">
    <location>
        <begin position="6"/>
        <end position="26"/>
    </location>
</feature>
<protein>
    <recommendedName>
        <fullName evidence="10">RING-type domain-containing protein</fullName>
    </recommendedName>
</protein>
<name>A0A9P1N2S4_9PELO</name>
<reference evidence="11" key="1">
    <citation type="submission" date="2022-11" db="EMBL/GenBank/DDBJ databases">
        <authorList>
            <person name="Kikuchi T."/>
        </authorList>
    </citation>
    <scope>NUCLEOTIDE SEQUENCE</scope>
    <source>
        <strain evidence="11">PS1010</strain>
    </source>
</reference>
<keyword evidence="12" id="KW-1185">Reference proteome</keyword>
<evidence type="ECO:0000256" key="1">
    <source>
        <dbReference type="ARBA" id="ARBA00004370"/>
    </source>
</evidence>
<keyword evidence="2 9" id="KW-0812">Transmembrane</keyword>
<dbReference type="AlphaFoldDB" id="A0A9P1N2S4"/>
<dbReference type="PANTHER" id="PTHR46539:SF23">
    <property type="entry name" value="RING-TYPE DOMAIN-CONTAINING PROTEIN"/>
    <property type="match status" value="1"/>
</dbReference>
<dbReference type="SMART" id="SM00184">
    <property type="entry name" value="RING"/>
    <property type="match status" value="1"/>
</dbReference>
<keyword evidence="4 8" id="KW-0863">Zinc-finger</keyword>
<evidence type="ECO:0000256" key="4">
    <source>
        <dbReference type="ARBA" id="ARBA00022771"/>
    </source>
</evidence>
<dbReference type="SUPFAM" id="SSF57850">
    <property type="entry name" value="RING/U-box"/>
    <property type="match status" value="1"/>
</dbReference>
<feature type="domain" description="RING-type" evidence="10">
    <location>
        <begin position="221"/>
        <end position="262"/>
    </location>
</feature>
<accession>A0A9P1N2S4</accession>
<dbReference type="Gene3D" id="3.30.40.10">
    <property type="entry name" value="Zinc/RING finger domain, C3HC4 (zinc finger)"/>
    <property type="match status" value="1"/>
</dbReference>
<evidence type="ECO:0000256" key="6">
    <source>
        <dbReference type="ARBA" id="ARBA00022989"/>
    </source>
</evidence>
<dbReference type="InterPro" id="IPR001841">
    <property type="entry name" value="Znf_RING"/>
</dbReference>
<evidence type="ECO:0000256" key="7">
    <source>
        <dbReference type="ARBA" id="ARBA00023136"/>
    </source>
</evidence>
<keyword evidence="5" id="KW-0862">Zinc</keyword>
<dbReference type="PROSITE" id="PS50089">
    <property type="entry name" value="ZF_RING_2"/>
    <property type="match status" value="1"/>
</dbReference>
<evidence type="ECO:0000256" key="8">
    <source>
        <dbReference type="PROSITE-ProRule" id="PRU00175"/>
    </source>
</evidence>
<dbReference type="InterPro" id="IPR013083">
    <property type="entry name" value="Znf_RING/FYVE/PHD"/>
</dbReference>